<feature type="domain" description="Peptidase M12B" evidence="2">
    <location>
        <begin position="1"/>
        <end position="204"/>
    </location>
</feature>
<organism evidence="3 4">
    <name type="scientific">Timema podura</name>
    <name type="common">Walking stick</name>
    <dbReference type="NCBI Taxonomy" id="61482"/>
    <lineage>
        <taxon>Eukaryota</taxon>
        <taxon>Metazoa</taxon>
        <taxon>Ecdysozoa</taxon>
        <taxon>Arthropoda</taxon>
        <taxon>Hexapoda</taxon>
        <taxon>Insecta</taxon>
        <taxon>Pterygota</taxon>
        <taxon>Neoptera</taxon>
        <taxon>Polyneoptera</taxon>
        <taxon>Phasmatodea</taxon>
        <taxon>Timematodea</taxon>
        <taxon>Timematoidea</taxon>
        <taxon>Timematidae</taxon>
        <taxon>Timema</taxon>
    </lineage>
</organism>
<dbReference type="InterPro" id="IPR051489">
    <property type="entry name" value="ADAM_Metalloproteinase"/>
</dbReference>
<feature type="binding site" evidence="1">
    <location>
        <position position="167"/>
    </location>
    <ligand>
        <name>Zn(2+)</name>
        <dbReference type="ChEBI" id="CHEBI:29105"/>
        <note>catalytic</note>
    </ligand>
</feature>
<dbReference type="SUPFAM" id="SSF55486">
    <property type="entry name" value="Metalloproteases ('zincins'), catalytic domain"/>
    <property type="match status" value="1"/>
</dbReference>
<feature type="active site" evidence="1">
    <location>
        <position position="158"/>
    </location>
</feature>
<dbReference type="InterPro" id="IPR001590">
    <property type="entry name" value="Peptidase_M12B"/>
</dbReference>
<dbReference type="EMBL" id="CAJPIN010001647">
    <property type="protein sequence ID" value="CAG2054717.1"/>
    <property type="molecule type" value="Genomic_DNA"/>
</dbReference>
<comment type="caution">
    <text evidence="1">Lacks conserved residue(s) required for the propagation of feature annotation.</text>
</comment>
<feature type="binding site" evidence="1">
    <location>
        <position position="157"/>
    </location>
    <ligand>
        <name>Zn(2+)</name>
        <dbReference type="ChEBI" id="CHEBI:29105"/>
        <note>catalytic</note>
    </ligand>
</feature>
<keyword evidence="1" id="KW-0479">Metal-binding</keyword>
<protein>
    <recommendedName>
        <fullName evidence="2">Peptidase M12B domain-containing protein</fullName>
    </recommendedName>
</protein>
<evidence type="ECO:0000313" key="4">
    <source>
        <dbReference type="Proteomes" id="UP001153148"/>
    </source>
</evidence>
<reference evidence="3" key="1">
    <citation type="submission" date="2021-03" db="EMBL/GenBank/DDBJ databases">
        <authorList>
            <person name="Tran Van P."/>
        </authorList>
    </citation>
    <scope>NUCLEOTIDE SEQUENCE</scope>
</reference>
<gene>
    <name evidence="3" type="ORF">TPAB3V08_LOCUS1738</name>
</gene>
<sequence length="320" mass="35485">MLLTADSSFYHELCGSSVNVAVREMLSFLAEVNLMFQNTDFDENLIPDNIGLKVKEIRIFTTPVFPFEYSFHSKNYLELFSVMSHSKLCLSLAFTYRTFIDSVLGISWIANPREDPRGGICAGKYSRRGWLNTLAVNMKTISGNAVSHQKAALNVAHEIGHSFGSLHDNVSCSGNSLHTMAPISPQKASFSVCSRRRMLQVMRSNGGCLTKKYSFSFCGNVHCSRIALGNFRAGVVRCRVKSAGERGVCLGHRVAAALAATALLFSEQSSRSRKSPRKLPQLTMPAPPAIRRLTHKPLFQEKADNSLWAPHHQRALVVIH</sequence>
<evidence type="ECO:0000259" key="2">
    <source>
        <dbReference type="PROSITE" id="PS50215"/>
    </source>
</evidence>
<dbReference type="Gene3D" id="3.40.390.10">
    <property type="entry name" value="Collagenase (Catalytic Domain)"/>
    <property type="match status" value="1"/>
</dbReference>
<dbReference type="InterPro" id="IPR024079">
    <property type="entry name" value="MetalloPept_cat_dom_sf"/>
</dbReference>
<proteinExistence type="predicted"/>
<keyword evidence="4" id="KW-1185">Reference proteome</keyword>
<name>A0ABN7NMJ5_TIMPD</name>
<dbReference type="PANTHER" id="PTHR45702">
    <property type="entry name" value="ADAM10/ADAM17 METALLOPEPTIDASE FAMILY MEMBER"/>
    <property type="match status" value="1"/>
</dbReference>
<evidence type="ECO:0000256" key="1">
    <source>
        <dbReference type="PROSITE-ProRule" id="PRU00276"/>
    </source>
</evidence>
<evidence type="ECO:0000313" key="3">
    <source>
        <dbReference type="EMBL" id="CAG2054717.1"/>
    </source>
</evidence>
<dbReference type="PANTHER" id="PTHR45702:SF2">
    <property type="entry name" value="KUZBANIAN, ISOFORM A"/>
    <property type="match status" value="1"/>
</dbReference>
<comment type="caution">
    <text evidence="3">The sequence shown here is derived from an EMBL/GenBank/DDBJ whole genome shotgun (WGS) entry which is preliminary data.</text>
</comment>
<keyword evidence="1" id="KW-0862">Zinc</keyword>
<accession>A0ABN7NMJ5</accession>
<dbReference type="PROSITE" id="PS50215">
    <property type="entry name" value="ADAM_MEPRO"/>
    <property type="match status" value="1"/>
</dbReference>
<feature type="binding site" evidence="1">
    <location>
        <position position="161"/>
    </location>
    <ligand>
        <name>Zn(2+)</name>
        <dbReference type="ChEBI" id="CHEBI:29105"/>
        <note>catalytic</note>
    </ligand>
</feature>
<dbReference type="Proteomes" id="UP001153148">
    <property type="component" value="Unassembled WGS sequence"/>
</dbReference>
<dbReference type="Pfam" id="PF13574">
    <property type="entry name" value="Reprolysin_2"/>
    <property type="match status" value="1"/>
</dbReference>